<evidence type="ECO:0000256" key="3">
    <source>
        <dbReference type="ARBA" id="ARBA00022643"/>
    </source>
</evidence>
<dbReference type="GO" id="GO:0016491">
    <property type="term" value="F:oxidoreductase activity"/>
    <property type="evidence" value="ECO:0007669"/>
    <property type="project" value="UniProtKB-UniRule"/>
</dbReference>
<proteinExistence type="inferred from homology"/>
<dbReference type="AlphaFoldDB" id="A0A1B8QLH9"/>
<keyword evidence="2 5" id="KW-0285">Flavoprotein</keyword>
<dbReference type="InterPro" id="IPR016446">
    <property type="entry name" value="Flavin_OxRdtase_Frp"/>
</dbReference>
<dbReference type="SUPFAM" id="SSF55469">
    <property type="entry name" value="FMN-dependent nitroreductase-like"/>
    <property type="match status" value="1"/>
</dbReference>
<protein>
    <submittedName>
        <fullName evidence="7">NADPH-dependent oxidoreductase</fullName>
    </submittedName>
</protein>
<evidence type="ECO:0000313" key="7">
    <source>
        <dbReference type="EMBL" id="OBX84639.1"/>
    </source>
</evidence>
<feature type="domain" description="Nitroreductase" evidence="6">
    <location>
        <begin position="8"/>
        <end position="168"/>
    </location>
</feature>
<evidence type="ECO:0000256" key="5">
    <source>
        <dbReference type="PIRNR" id="PIRNR005426"/>
    </source>
</evidence>
<evidence type="ECO:0000259" key="6">
    <source>
        <dbReference type="Pfam" id="PF00881"/>
    </source>
</evidence>
<evidence type="ECO:0000256" key="1">
    <source>
        <dbReference type="ARBA" id="ARBA00008366"/>
    </source>
</evidence>
<evidence type="ECO:0000256" key="4">
    <source>
        <dbReference type="ARBA" id="ARBA00023002"/>
    </source>
</evidence>
<evidence type="ECO:0000256" key="2">
    <source>
        <dbReference type="ARBA" id="ARBA00022630"/>
    </source>
</evidence>
<accession>A0A1B8QLH9</accession>
<dbReference type="RefSeq" id="WP_067334085.1">
    <property type="nucleotide sequence ID" value="NZ_LZNA01000002.1"/>
</dbReference>
<dbReference type="Proteomes" id="UP000092616">
    <property type="component" value="Unassembled WGS sequence"/>
</dbReference>
<organism evidence="7 8">
    <name type="scientific">Faucicola atlantae</name>
    <dbReference type="NCBI Taxonomy" id="34059"/>
    <lineage>
        <taxon>Bacteria</taxon>
        <taxon>Pseudomonadati</taxon>
        <taxon>Pseudomonadota</taxon>
        <taxon>Gammaproteobacteria</taxon>
        <taxon>Moraxellales</taxon>
        <taxon>Moraxellaceae</taxon>
        <taxon>Faucicola</taxon>
    </lineage>
</organism>
<name>A0A1B8QLH9_9GAMM</name>
<comment type="caution">
    <text evidence="7">The sequence shown here is derived from an EMBL/GenBank/DDBJ whole genome shotgun (WGS) entry which is preliminary data.</text>
</comment>
<dbReference type="InterPro" id="IPR000415">
    <property type="entry name" value="Nitroreductase-like"/>
</dbReference>
<evidence type="ECO:0000313" key="8">
    <source>
        <dbReference type="Proteomes" id="UP000092616"/>
    </source>
</evidence>
<dbReference type="PANTHER" id="PTHR43425:SF2">
    <property type="entry name" value="OXYGEN-INSENSITIVE NADPH NITROREDUCTASE"/>
    <property type="match status" value="1"/>
</dbReference>
<keyword evidence="4 5" id="KW-0560">Oxidoreductase</keyword>
<dbReference type="PANTHER" id="PTHR43425">
    <property type="entry name" value="OXYGEN-INSENSITIVE NADPH NITROREDUCTASE"/>
    <property type="match status" value="1"/>
</dbReference>
<dbReference type="Pfam" id="PF00881">
    <property type="entry name" value="Nitroreductase"/>
    <property type="match status" value="1"/>
</dbReference>
<keyword evidence="3 5" id="KW-0288">FMN</keyword>
<sequence>MNPTLALIDQHRVYREFDPNATISDADLTAIIHAAQRAPSWMNGQHYSIINVSDPAQRQAIVELQPKNPQIGQCSVFLVFVIDGYRAFLANQSQNQDEGVSFAGFADADTLITLTTDAAMAAQNATLAAESLGYATCPIGGLRQAGKALIDLLALPKYTYPIFGLCIGTPAVDMPIKPRLPMDAVFFDNRYQTDALPKLLAQYEQTMLEFGEAREKLPYRQKFAQFYRQPYVAEGEAWLKSQGFLDQ</sequence>
<comment type="similarity">
    <text evidence="1 5">Belongs to the flavin oxidoreductase frp family.</text>
</comment>
<keyword evidence="8" id="KW-1185">Reference proteome</keyword>
<gene>
    <name evidence="7" type="ORF">A9306_03060</name>
</gene>
<dbReference type="PIRSF" id="PIRSF005426">
    <property type="entry name" value="Frp"/>
    <property type="match status" value="1"/>
</dbReference>
<dbReference type="Gene3D" id="3.40.109.10">
    <property type="entry name" value="NADH Oxidase"/>
    <property type="match status" value="1"/>
</dbReference>
<dbReference type="EMBL" id="LZNA01000002">
    <property type="protein sequence ID" value="OBX84639.1"/>
    <property type="molecule type" value="Genomic_DNA"/>
</dbReference>
<keyword evidence="5" id="KW-0521">NADP</keyword>
<dbReference type="InterPro" id="IPR029479">
    <property type="entry name" value="Nitroreductase"/>
</dbReference>
<reference evidence="7 8" key="1">
    <citation type="submission" date="2016-06" db="EMBL/GenBank/DDBJ databases">
        <title>Draft genome of Moraxella atlantae CCUG 59586.</title>
        <authorList>
            <person name="Salva-Serra F."/>
            <person name="Engstrom-Jakobsson H."/>
            <person name="Thorell K."/>
            <person name="Gonzales-Siles L."/>
            <person name="Karlsson R."/>
            <person name="Boulund F."/>
            <person name="Engstrand L."/>
            <person name="Kristiansson E."/>
            <person name="Moore E."/>
        </authorList>
    </citation>
    <scope>NUCLEOTIDE SEQUENCE [LARGE SCALE GENOMIC DNA]</scope>
    <source>
        <strain evidence="7 8">CCUG 59586</strain>
    </source>
</reference>